<dbReference type="InterPro" id="IPR036390">
    <property type="entry name" value="WH_DNA-bd_sf"/>
</dbReference>
<evidence type="ECO:0000256" key="2">
    <source>
        <dbReference type="ARBA" id="ARBA00023125"/>
    </source>
</evidence>
<dbReference type="Pfam" id="PF07729">
    <property type="entry name" value="FCD"/>
    <property type="match status" value="1"/>
</dbReference>
<accession>A0A317PQW3</accession>
<evidence type="ECO:0000256" key="1">
    <source>
        <dbReference type="ARBA" id="ARBA00023015"/>
    </source>
</evidence>
<dbReference type="PROSITE" id="PS50949">
    <property type="entry name" value="HTH_GNTR"/>
    <property type="match status" value="1"/>
</dbReference>
<dbReference type="RefSeq" id="WP_110030355.1">
    <property type="nucleotide sequence ID" value="NZ_QGTR01000001.1"/>
</dbReference>
<dbReference type="AlphaFoldDB" id="A0A317PQW3"/>
<evidence type="ECO:0000256" key="3">
    <source>
        <dbReference type="ARBA" id="ARBA00023163"/>
    </source>
</evidence>
<evidence type="ECO:0000259" key="4">
    <source>
        <dbReference type="PROSITE" id="PS50949"/>
    </source>
</evidence>
<name>A0A317PQW3_9HYPH</name>
<dbReference type="InterPro" id="IPR008920">
    <property type="entry name" value="TF_FadR/GntR_C"/>
</dbReference>
<keyword evidence="1" id="KW-0805">Transcription regulation</keyword>
<dbReference type="SMART" id="SM00345">
    <property type="entry name" value="HTH_GNTR"/>
    <property type="match status" value="1"/>
</dbReference>
<dbReference type="SUPFAM" id="SSF46785">
    <property type="entry name" value="Winged helix' DNA-binding domain"/>
    <property type="match status" value="1"/>
</dbReference>
<dbReference type="Gene3D" id="1.10.10.10">
    <property type="entry name" value="Winged helix-like DNA-binding domain superfamily/Winged helix DNA-binding domain"/>
    <property type="match status" value="1"/>
</dbReference>
<dbReference type="EMBL" id="QGTR01000001">
    <property type="protein sequence ID" value="PWW03852.1"/>
    <property type="molecule type" value="Genomic_DNA"/>
</dbReference>
<dbReference type="InterPro" id="IPR036388">
    <property type="entry name" value="WH-like_DNA-bd_sf"/>
</dbReference>
<dbReference type="PANTHER" id="PTHR43537:SF53">
    <property type="entry name" value="HTH-TYPE TRANSCRIPTIONAL REPRESSOR NANR"/>
    <property type="match status" value="1"/>
</dbReference>
<dbReference type="Pfam" id="PF00392">
    <property type="entry name" value="GntR"/>
    <property type="match status" value="1"/>
</dbReference>
<dbReference type="Proteomes" id="UP000246352">
    <property type="component" value="Unassembled WGS sequence"/>
</dbReference>
<dbReference type="InterPro" id="IPR011711">
    <property type="entry name" value="GntR_C"/>
</dbReference>
<dbReference type="Gene3D" id="1.20.120.530">
    <property type="entry name" value="GntR ligand-binding domain-like"/>
    <property type="match status" value="1"/>
</dbReference>
<dbReference type="PANTHER" id="PTHR43537">
    <property type="entry name" value="TRANSCRIPTIONAL REGULATOR, GNTR FAMILY"/>
    <property type="match status" value="1"/>
</dbReference>
<keyword evidence="3" id="KW-0804">Transcription</keyword>
<evidence type="ECO:0000313" key="5">
    <source>
        <dbReference type="EMBL" id="PWW03852.1"/>
    </source>
</evidence>
<dbReference type="GO" id="GO:0003677">
    <property type="term" value="F:DNA binding"/>
    <property type="evidence" value="ECO:0007669"/>
    <property type="project" value="UniProtKB-KW"/>
</dbReference>
<evidence type="ECO:0000313" key="6">
    <source>
        <dbReference type="Proteomes" id="UP000246352"/>
    </source>
</evidence>
<comment type="caution">
    <text evidence="5">The sequence shown here is derived from an EMBL/GenBank/DDBJ whole genome shotgun (WGS) entry which is preliminary data.</text>
</comment>
<protein>
    <submittedName>
        <fullName evidence="5">DNA-binding GntR family transcriptional regulator</fullName>
    </submittedName>
</protein>
<organism evidence="5 6">
    <name type="scientific">Hoeflea marina</name>
    <dbReference type="NCBI Taxonomy" id="274592"/>
    <lineage>
        <taxon>Bacteria</taxon>
        <taxon>Pseudomonadati</taxon>
        <taxon>Pseudomonadota</taxon>
        <taxon>Alphaproteobacteria</taxon>
        <taxon>Hyphomicrobiales</taxon>
        <taxon>Rhizobiaceae</taxon>
        <taxon>Hoeflea</taxon>
    </lineage>
</organism>
<dbReference type="InterPro" id="IPR000524">
    <property type="entry name" value="Tscrpt_reg_HTH_GntR"/>
</dbReference>
<sequence>MALIDQPQDQQGAFSLPPGRALEICRQLEMAILEHRILPGMKLNEDEVGETFGASRTVARSALQALAHSGLVTIERNRGAFVSRPSIREAHDVFEARALIEPRIARMAARAMSDDDLTMLRAHIENEHSAVHSGNKGQALSLSGAFHLAIAEVANQQVLTQIMRPLISRSSLIIALYWRRPDTTCESHSHEALMKAFAARDPFAAEEVMKSHIVDLHSGLDLVERPAAEPTLAAVFSGDPGSKT</sequence>
<feature type="domain" description="HTH gntR-type" evidence="4">
    <location>
        <begin position="18"/>
        <end position="85"/>
    </location>
</feature>
<dbReference type="CDD" id="cd07377">
    <property type="entry name" value="WHTH_GntR"/>
    <property type="match status" value="1"/>
</dbReference>
<gene>
    <name evidence="5" type="ORF">DFR52_101541</name>
</gene>
<reference evidence="5 6" key="1">
    <citation type="submission" date="2018-05" db="EMBL/GenBank/DDBJ databases">
        <title>Genomic Encyclopedia of Type Strains, Phase IV (KMG-IV): sequencing the most valuable type-strain genomes for metagenomic binning, comparative biology and taxonomic classification.</title>
        <authorList>
            <person name="Goeker M."/>
        </authorList>
    </citation>
    <scope>NUCLEOTIDE SEQUENCE [LARGE SCALE GENOMIC DNA]</scope>
    <source>
        <strain evidence="5 6">DSM 16791</strain>
    </source>
</reference>
<keyword evidence="6" id="KW-1185">Reference proteome</keyword>
<dbReference type="GO" id="GO:0003700">
    <property type="term" value="F:DNA-binding transcription factor activity"/>
    <property type="evidence" value="ECO:0007669"/>
    <property type="project" value="InterPro"/>
</dbReference>
<dbReference type="SUPFAM" id="SSF48008">
    <property type="entry name" value="GntR ligand-binding domain-like"/>
    <property type="match status" value="1"/>
</dbReference>
<proteinExistence type="predicted"/>
<dbReference type="OrthoDB" id="7618373at2"/>
<keyword evidence="2 5" id="KW-0238">DNA-binding</keyword>
<dbReference type="SMART" id="SM00895">
    <property type="entry name" value="FCD"/>
    <property type="match status" value="1"/>
</dbReference>